<evidence type="ECO:0000313" key="2">
    <source>
        <dbReference type="EMBL" id="CAD8184942.1"/>
    </source>
</evidence>
<proteinExistence type="predicted"/>
<dbReference type="AlphaFoldDB" id="A0A8S1W8L6"/>
<sequence length="499" mass="58374">MRIQATSFRLPSLKLQSKDSYQCLSNRDNNLSSSSMIKYQSSLLWNYDPTPIKKRVRGMTIIIYNSHEKLKTADYCNRAESITQIQETNQSTSVVNTFRRYRNKLKQLTQPTKNEGANSRNPLLYNFKDPGPPIRLDRLNNDRKDLQLQEKATLLMSKVRLLISSQQLYQEPVNQDIFHVKLVKLKAEYDCLYQDFNDYYVQINKLDQHVLKLLNHLEIIQTLLKPKKPNKVIKQQLQQPYIRQLDEQSLFGEAQEIIEDTPQQSQIAQHPQFSPLKQNEQNCNEPRESSVFTPLTSKQSNVDQSISDLEDNHQKKPSKPKKLKNINNNSQISQDIINAEQQTLESINLDKQPQVTQQIQHQPKNNLYEQPNILQEHNNSQVEKPTFKRTISNLGSTSKRRNAMLESKDGHRNQNKVGTILEQDDNNLEDEEEPEVLQIDSQRDLNDEQQYQSKMANSKFSLLDILIESLNIYKYPFQKDWELHIDEITKGTIFCEYDI</sequence>
<dbReference type="OMA" id="IIYNSHE"/>
<dbReference type="OrthoDB" id="10375400at2759"/>
<feature type="compositionally biased region" description="Polar residues" evidence="1">
    <location>
        <begin position="276"/>
        <end position="307"/>
    </location>
</feature>
<reference evidence="2" key="1">
    <citation type="submission" date="2021-01" db="EMBL/GenBank/DDBJ databases">
        <authorList>
            <consortium name="Genoscope - CEA"/>
            <person name="William W."/>
        </authorList>
    </citation>
    <scope>NUCLEOTIDE SEQUENCE</scope>
</reference>
<protein>
    <submittedName>
        <fullName evidence="2">Uncharacterized protein</fullName>
    </submittedName>
</protein>
<evidence type="ECO:0000256" key="1">
    <source>
        <dbReference type="SAM" id="MobiDB-lite"/>
    </source>
</evidence>
<accession>A0A8S1W8L6</accession>
<gene>
    <name evidence="2" type="ORF">POCTA_138.1.T0840151</name>
</gene>
<comment type="caution">
    <text evidence="2">The sequence shown here is derived from an EMBL/GenBank/DDBJ whole genome shotgun (WGS) entry which is preliminary data.</text>
</comment>
<evidence type="ECO:0000313" key="3">
    <source>
        <dbReference type="Proteomes" id="UP000683925"/>
    </source>
</evidence>
<dbReference type="EMBL" id="CAJJDP010000083">
    <property type="protein sequence ID" value="CAD8184942.1"/>
    <property type="molecule type" value="Genomic_DNA"/>
</dbReference>
<keyword evidence="3" id="KW-1185">Reference proteome</keyword>
<name>A0A8S1W8L6_PAROT</name>
<organism evidence="2 3">
    <name type="scientific">Paramecium octaurelia</name>
    <dbReference type="NCBI Taxonomy" id="43137"/>
    <lineage>
        <taxon>Eukaryota</taxon>
        <taxon>Sar</taxon>
        <taxon>Alveolata</taxon>
        <taxon>Ciliophora</taxon>
        <taxon>Intramacronucleata</taxon>
        <taxon>Oligohymenophorea</taxon>
        <taxon>Peniculida</taxon>
        <taxon>Parameciidae</taxon>
        <taxon>Paramecium</taxon>
    </lineage>
</organism>
<dbReference type="Proteomes" id="UP000683925">
    <property type="component" value="Unassembled WGS sequence"/>
</dbReference>
<feature type="compositionally biased region" description="Basic residues" evidence="1">
    <location>
        <begin position="315"/>
        <end position="324"/>
    </location>
</feature>
<feature type="region of interest" description="Disordered" evidence="1">
    <location>
        <begin position="276"/>
        <end position="328"/>
    </location>
</feature>